<accession>S8DB18</accession>
<comment type="caution">
    <text evidence="2">The sequence shown here is derived from an EMBL/GenBank/DDBJ whole genome shotgun (WGS) entry which is preliminary data.</text>
</comment>
<keyword evidence="3" id="KW-1185">Reference proteome</keyword>
<sequence>MSLVDYAASSDEDDDSADEANNAPPVKEISEERRPEPSQPSAVPYETSGQGKPGRVSLPDASVLLNSSPSDPPPNRKRGEVTESRYLPHRKIPKKDATVSSAGHILLPPQLTGRSNVVTEDISKLFVTKRVE</sequence>
<gene>
    <name evidence="2" type="ORF">M569_14932</name>
</gene>
<feature type="region of interest" description="Disordered" evidence="1">
    <location>
        <begin position="1"/>
        <end position="101"/>
    </location>
</feature>
<reference evidence="2 3" key="1">
    <citation type="journal article" date="2013" name="BMC Genomics">
        <title>The miniature genome of a carnivorous plant Genlisea aurea contains a low number of genes and short non-coding sequences.</title>
        <authorList>
            <person name="Leushkin E.V."/>
            <person name="Sutormin R.A."/>
            <person name="Nabieva E.R."/>
            <person name="Penin A.A."/>
            <person name="Kondrashov A.S."/>
            <person name="Logacheva M.D."/>
        </authorList>
    </citation>
    <scope>NUCLEOTIDE SEQUENCE [LARGE SCALE GENOMIC DNA]</scope>
</reference>
<evidence type="ECO:0000256" key="1">
    <source>
        <dbReference type="SAM" id="MobiDB-lite"/>
    </source>
</evidence>
<dbReference type="Proteomes" id="UP000015453">
    <property type="component" value="Unassembled WGS sequence"/>
</dbReference>
<dbReference type="OrthoDB" id="1935372at2759"/>
<dbReference type="EMBL" id="AUSU01008010">
    <property type="protein sequence ID" value="EPS59873.1"/>
    <property type="molecule type" value="Genomic_DNA"/>
</dbReference>
<proteinExistence type="predicted"/>
<evidence type="ECO:0000313" key="3">
    <source>
        <dbReference type="Proteomes" id="UP000015453"/>
    </source>
</evidence>
<name>S8DB18_9LAMI</name>
<dbReference type="AlphaFoldDB" id="S8DB18"/>
<protein>
    <submittedName>
        <fullName evidence="2">Uncharacterized protein</fullName>
    </submittedName>
</protein>
<evidence type="ECO:0000313" key="2">
    <source>
        <dbReference type="EMBL" id="EPS59873.1"/>
    </source>
</evidence>
<organism evidence="2 3">
    <name type="scientific">Genlisea aurea</name>
    <dbReference type="NCBI Taxonomy" id="192259"/>
    <lineage>
        <taxon>Eukaryota</taxon>
        <taxon>Viridiplantae</taxon>
        <taxon>Streptophyta</taxon>
        <taxon>Embryophyta</taxon>
        <taxon>Tracheophyta</taxon>
        <taxon>Spermatophyta</taxon>
        <taxon>Magnoliopsida</taxon>
        <taxon>eudicotyledons</taxon>
        <taxon>Gunneridae</taxon>
        <taxon>Pentapetalae</taxon>
        <taxon>asterids</taxon>
        <taxon>lamiids</taxon>
        <taxon>Lamiales</taxon>
        <taxon>Lentibulariaceae</taxon>
        <taxon>Genlisea</taxon>
    </lineage>
</organism>